<dbReference type="EMBL" id="CM045869">
    <property type="protein sequence ID" value="KAI7955144.1"/>
    <property type="molecule type" value="Genomic_DNA"/>
</dbReference>
<comment type="caution">
    <text evidence="1">The sequence shown here is derived from an EMBL/GenBank/DDBJ whole genome shotgun (WGS) entry which is preliminary data.</text>
</comment>
<protein>
    <submittedName>
        <fullName evidence="1">Uncharacterized protein</fullName>
    </submittedName>
</protein>
<sequence>MAGVVRPDVFKKIKPQEKELIFDGTEVEQFLDSYTMGADVLDGATEYDMAYQLRAFVKKDVFVIIETLDGFDTYDWPKLKAAMISYWGRTDVARFTLRDLDSLVKSWTAKGGVLLLAFRQKWDPIQSYLIRNDHIDTVEEVRIRYYQAFAPGIQDKIRKVMIKNKTMITTKDRRFKLPPFEKLKEAIEEVMKDQTTLTFELSREAGLSSAFQESNEVMKRMGEERRPKEVAAPPKAETNIDELTKIGAMIPFNPSRPIRHVVASYQPGKSSASCATTEYKADCGTLEPGYPPAVASQSFAGTYESDPAGRKRHEEAKPYKAPLAPPAASRRPLRKNQPPANEPAPTQPPMPVNAPFNVPADEATPVAESMNEDEEEPEVFERVPEGQDTEDAGAKEAPKPKSILKRPPKATGTQPKACFEREAAKEHPHAVDNVLKRISDLNVPDLTVSELMAISPSVAKGMKKWVSRKQVEIGPEELKVQSGTLLEGSECYDSKLGARLYSCPLGYLPCLVGEEENEAAPLIDSGSQLNIILDALANKLNITPRVNFSSAVYGINNQACELIGVAEDVPIKVGKNISGTCHFWITQLDSPLILGRPFLIDFDATLLYSAQGGERIVLPDLMGRNIEVCLCTQDSGWWERQFPAQGRKAVLTHMGRIREEPECAKHFL</sequence>
<evidence type="ECO:0000313" key="1">
    <source>
        <dbReference type="EMBL" id="KAI7955144.1"/>
    </source>
</evidence>
<name>A0ACC0ELR7_9BASI</name>
<organism evidence="1 2">
    <name type="scientific">Puccinia striiformis f. sp. tritici</name>
    <dbReference type="NCBI Taxonomy" id="168172"/>
    <lineage>
        <taxon>Eukaryota</taxon>
        <taxon>Fungi</taxon>
        <taxon>Dikarya</taxon>
        <taxon>Basidiomycota</taxon>
        <taxon>Pucciniomycotina</taxon>
        <taxon>Pucciniomycetes</taxon>
        <taxon>Pucciniales</taxon>
        <taxon>Pucciniaceae</taxon>
        <taxon>Puccinia</taxon>
    </lineage>
</organism>
<reference evidence="1 2" key="3">
    <citation type="journal article" date="2022" name="Microbiol. Spectr.">
        <title>Folding features and dynamics of 3D genome architecture in plant fungal pathogens.</title>
        <authorList>
            <person name="Xia C."/>
        </authorList>
    </citation>
    <scope>NUCLEOTIDE SEQUENCE [LARGE SCALE GENOMIC DNA]</scope>
    <source>
        <strain evidence="1 2">93-210</strain>
    </source>
</reference>
<dbReference type="Proteomes" id="UP001060170">
    <property type="component" value="Chromosome 5"/>
</dbReference>
<reference evidence="2" key="2">
    <citation type="journal article" date="2018" name="Mol. Plant Microbe Interact.">
        <title>Genome sequence resources for the wheat stripe rust pathogen (Puccinia striiformis f. sp. tritici) and the barley stripe rust pathogen (Puccinia striiformis f. sp. hordei).</title>
        <authorList>
            <person name="Xia C."/>
            <person name="Wang M."/>
            <person name="Yin C."/>
            <person name="Cornejo O.E."/>
            <person name="Hulbert S.H."/>
            <person name="Chen X."/>
        </authorList>
    </citation>
    <scope>NUCLEOTIDE SEQUENCE [LARGE SCALE GENOMIC DNA]</scope>
    <source>
        <strain evidence="2">93-210</strain>
    </source>
</reference>
<reference evidence="2" key="1">
    <citation type="journal article" date="2018" name="BMC Genomics">
        <title>Genomic insights into host adaptation between the wheat stripe rust pathogen (Puccinia striiformis f. sp. tritici) and the barley stripe rust pathogen (Puccinia striiformis f. sp. hordei).</title>
        <authorList>
            <person name="Xia C."/>
            <person name="Wang M."/>
            <person name="Yin C."/>
            <person name="Cornejo O.E."/>
            <person name="Hulbert S.H."/>
            <person name="Chen X."/>
        </authorList>
    </citation>
    <scope>NUCLEOTIDE SEQUENCE [LARGE SCALE GENOMIC DNA]</scope>
    <source>
        <strain evidence="2">93-210</strain>
    </source>
</reference>
<keyword evidence="2" id="KW-1185">Reference proteome</keyword>
<accession>A0ACC0ELR7</accession>
<gene>
    <name evidence="1" type="ORF">MJO28_005544</name>
</gene>
<evidence type="ECO:0000313" key="2">
    <source>
        <dbReference type="Proteomes" id="UP001060170"/>
    </source>
</evidence>
<proteinExistence type="predicted"/>